<evidence type="ECO:0000259" key="3">
    <source>
        <dbReference type="PROSITE" id="PS50801"/>
    </source>
</evidence>
<comment type="caution">
    <text evidence="4">The sequence shown here is derived from an EMBL/GenBank/DDBJ whole genome shotgun (WGS) entry which is preliminary data.</text>
</comment>
<proteinExistence type="inferred from homology"/>
<gene>
    <name evidence="4" type="ORF">KME32_11930</name>
</gene>
<dbReference type="Proteomes" id="UP000715781">
    <property type="component" value="Unassembled WGS sequence"/>
</dbReference>
<protein>
    <recommendedName>
        <fullName evidence="2">Anti-sigma factor antagonist</fullName>
    </recommendedName>
</protein>
<sequence length="135" mass="14467">MDIIIKTLQVTALSTAQSDTAPAVHEQVTVVELDGDVDGKTAPEVQAQVLPLVQPGSKILLDLTNVPYMSSAGLRTLLLLHRQFLGKEGQLVLVGVAEEIQDTMSITGFLNFFTICETLDSGLESLNLKVHALPA</sequence>
<dbReference type="SUPFAM" id="SSF52091">
    <property type="entry name" value="SpoIIaa-like"/>
    <property type="match status" value="1"/>
</dbReference>
<dbReference type="PANTHER" id="PTHR33495:SF14">
    <property type="entry name" value="ANTI-SIGMA FACTOR ANTAGONIST"/>
    <property type="match status" value="1"/>
</dbReference>
<dbReference type="PANTHER" id="PTHR33495">
    <property type="entry name" value="ANTI-SIGMA FACTOR ANTAGONIST TM_1081-RELATED-RELATED"/>
    <property type="match status" value="1"/>
</dbReference>
<name>A0A951PWX3_9NOST</name>
<evidence type="ECO:0000313" key="5">
    <source>
        <dbReference type="Proteomes" id="UP000715781"/>
    </source>
</evidence>
<dbReference type="GO" id="GO:0043856">
    <property type="term" value="F:anti-sigma factor antagonist activity"/>
    <property type="evidence" value="ECO:0007669"/>
    <property type="project" value="InterPro"/>
</dbReference>
<comment type="similarity">
    <text evidence="1 2">Belongs to the anti-sigma-factor antagonist family.</text>
</comment>
<reference evidence="4" key="2">
    <citation type="journal article" date="2022" name="Microbiol. Resour. Announc.">
        <title>Metagenome Sequencing to Explore Phylogenomics of Terrestrial Cyanobacteria.</title>
        <authorList>
            <person name="Ward R.D."/>
            <person name="Stajich J.E."/>
            <person name="Johansen J.R."/>
            <person name="Huntemann M."/>
            <person name="Clum A."/>
            <person name="Foster B."/>
            <person name="Foster B."/>
            <person name="Roux S."/>
            <person name="Palaniappan K."/>
            <person name="Varghese N."/>
            <person name="Mukherjee S."/>
            <person name="Reddy T.B.K."/>
            <person name="Daum C."/>
            <person name="Copeland A."/>
            <person name="Chen I.A."/>
            <person name="Ivanova N.N."/>
            <person name="Kyrpides N.C."/>
            <person name="Shapiro N."/>
            <person name="Eloe-Fadrosh E.A."/>
            <person name="Pietrasiak N."/>
        </authorList>
    </citation>
    <scope>NUCLEOTIDE SEQUENCE</scope>
    <source>
        <strain evidence="4">JT2-VF2</strain>
    </source>
</reference>
<organism evidence="4 5">
    <name type="scientific">Mojavia pulchra JT2-VF2</name>
    <dbReference type="NCBI Taxonomy" id="287848"/>
    <lineage>
        <taxon>Bacteria</taxon>
        <taxon>Bacillati</taxon>
        <taxon>Cyanobacteriota</taxon>
        <taxon>Cyanophyceae</taxon>
        <taxon>Nostocales</taxon>
        <taxon>Nostocaceae</taxon>
    </lineage>
</organism>
<dbReference type="PROSITE" id="PS50801">
    <property type="entry name" value="STAS"/>
    <property type="match status" value="1"/>
</dbReference>
<dbReference type="InterPro" id="IPR036513">
    <property type="entry name" value="STAS_dom_sf"/>
</dbReference>
<feature type="domain" description="STAS" evidence="3">
    <location>
        <begin position="18"/>
        <end position="126"/>
    </location>
</feature>
<accession>A0A951PWX3</accession>
<evidence type="ECO:0000313" key="4">
    <source>
        <dbReference type="EMBL" id="MBW4561839.1"/>
    </source>
</evidence>
<reference evidence="4" key="1">
    <citation type="submission" date="2021-05" db="EMBL/GenBank/DDBJ databases">
        <authorList>
            <person name="Pietrasiak N."/>
            <person name="Ward R."/>
            <person name="Stajich J.E."/>
            <person name="Kurbessoian T."/>
        </authorList>
    </citation>
    <scope>NUCLEOTIDE SEQUENCE</scope>
    <source>
        <strain evidence="4">JT2-VF2</strain>
    </source>
</reference>
<dbReference type="AlphaFoldDB" id="A0A951PWX3"/>
<dbReference type="InterPro" id="IPR003658">
    <property type="entry name" value="Anti-sigma_ant"/>
</dbReference>
<dbReference type="InterPro" id="IPR002645">
    <property type="entry name" value="STAS_dom"/>
</dbReference>
<evidence type="ECO:0000256" key="2">
    <source>
        <dbReference type="RuleBase" id="RU003749"/>
    </source>
</evidence>
<dbReference type="Gene3D" id="3.30.750.24">
    <property type="entry name" value="STAS domain"/>
    <property type="match status" value="1"/>
</dbReference>
<dbReference type="Pfam" id="PF01740">
    <property type="entry name" value="STAS"/>
    <property type="match status" value="1"/>
</dbReference>
<dbReference type="EMBL" id="JAHHHN010000006">
    <property type="protein sequence ID" value="MBW4561839.1"/>
    <property type="molecule type" value="Genomic_DNA"/>
</dbReference>
<dbReference type="CDD" id="cd07043">
    <property type="entry name" value="STAS_anti-anti-sigma_factors"/>
    <property type="match status" value="1"/>
</dbReference>
<evidence type="ECO:0000256" key="1">
    <source>
        <dbReference type="ARBA" id="ARBA00009013"/>
    </source>
</evidence>
<dbReference type="NCBIfam" id="TIGR00377">
    <property type="entry name" value="ant_ant_sig"/>
    <property type="match status" value="1"/>
</dbReference>